<reference evidence="1" key="1">
    <citation type="submission" date="2020-03" db="EMBL/GenBank/DDBJ databases">
        <title>The deep terrestrial virosphere.</title>
        <authorList>
            <person name="Holmfeldt K."/>
            <person name="Nilsson E."/>
            <person name="Simone D."/>
            <person name="Lopez-Fernandez M."/>
            <person name="Wu X."/>
            <person name="de Brujin I."/>
            <person name="Lundin D."/>
            <person name="Andersson A."/>
            <person name="Bertilsson S."/>
            <person name="Dopson M."/>
        </authorList>
    </citation>
    <scope>NUCLEOTIDE SEQUENCE</scope>
    <source>
        <strain evidence="1">TM448A00243</strain>
        <strain evidence="2">TM448B00304</strain>
    </source>
</reference>
<gene>
    <name evidence="1" type="ORF">TM448A00243_0037</name>
    <name evidence="2" type="ORF">TM448B00304_0033</name>
</gene>
<dbReference type="EMBL" id="MT144607">
    <property type="protein sequence ID" value="QJH94854.1"/>
    <property type="molecule type" value="Genomic_DNA"/>
</dbReference>
<name>A0A6H1ZD68_9ZZZZ</name>
<sequence length="147" mass="16630">MSVSSEAADIERKVMRLPRQMRRRQHRHCIYCTIIVDEDVPLKEGPEREPFSETPSGPVCNWCKEDSLAKERVERGETQGKRRAIFSLQIRQNSSLETLEERDIEIVRMHDAGATYTEIAPLVGMTKQGTATAAGRMRARMAGDAQA</sequence>
<accession>A0A6H1ZD68</accession>
<evidence type="ECO:0000313" key="1">
    <source>
        <dbReference type="EMBL" id="QJA45488.1"/>
    </source>
</evidence>
<organism evidence="1">
    <name type="scientific">viral metagenome</name>
    <dbReference type="NCBI Taxonomy" id="1070528"/>
    <lineage>
        <taxon>unclassified sequences</taxon>
        <taxon>metagenomes</taxon>
        <taxon>organismal metagenomes</taxon>
    </lineage>
</organism>
<dbReference type="EMBL" id="MT143991">
    <property type="protein sequence ID" value="QJA45488.1"/>
    <property type="molecule type" value="Genomic_DNA"/>
</dbReference>
<protein>
    <submittedName>
        <fullName evidence="1">Uncharacterized protein</fullName>
    </submittedName>
</protein>
<evidence type="ECO:0000313" key="2">
    <source>
        <dbReference type="EMBL" id="QJH94854.1"/>
    </source>
</evidence>
<dbReference type="AlphaFoldDB" id="A0A6H1ZD68"/>
<proteinExistence type="predicted"/>